<dbReference type="Proteomes" id="UP000673394">
    <property type="component" value="Unassembled WGS sequence"/>
</dbReference>
<dbReference type="EMBL" id="JAGKSP010000011">
    <property type="protein sequence ID" value="MBP3965552.1"/>
    <property type="molecule type" value="Genomic_DNA"/>
</dbReference>
<evidence type="ECO:0000256" key="3">
    <source>
        <dbReference type="ARBA" id="ARBA00023163"/>
    </source>
</evidence>
<keyword evidence="6" id="KW-1185">Reference proteome</keyword>
<dbReference type="InterPro" id="IPR009057">
    <property type="entry name" value="Homeodomain-like_sf"/>
</dbReference>
<sequence>MRLTVDEPLSYGDEEGDFYIQHVHRTKPFGRNNHFHPTYEIYYLVSGQRVHFIEDRSYSITSGDLVLVNKQVVHNSSELGPPEHERIVINFSDAFVGTEHPFHDPLLLQPFGHNALLLHLTPQEQLFVRQLLGKMIAEASEQRPGFESYLRLLLTELLLFAARHPAPAHSESAVPEQPTALHQKISEVALHINEHYDTKLALTELAKQFFMSPYYLSRSFKAVTGFTLTEYVHLTRIREAQRLLKNTDLKVIVVAERTGFENTGHFDRIFKKMTSMTPLAYRKMNLL</sequence>
<keyword evidence="3" id="KW-0804">Transcription</keyword>
<keyword evidence="2" id="KW-0238">DNA-binding</keyword>
<dbReference type="InterPro" id="IPR014710">
    <property type="entry name" value="RmlC-like_jellyroll"/>
</dbReference>
<dbReference type="SUPFAM" id="SSF46689">
    <property type="entry name" value="Homeodomain-like"/>
    <property type="match status" value="2"/>
</dbReference>
<comment type="caution">
    <text evidence="5">The sequence shown here is derived from an EMBL/GenBank/DDBJ whole genome shotgun (WGS) entry which is preliminary data.</text>
</comment>
<proteinExistence type="predicted"/>
<evidence type="ECO:0000313" key="6">
    <source>
        <dbReference type="Proteomes" id="UP000673394"/>
    </source>
</evidence>
<dbReference type="RefSeq" id="WP_210662069.1">
    <property type="nucleotide sequence ID" value="NZ_JAGKSP010000011.1"/>
</dbReference>
<accession>A0ABS5CI45</accession>
<dbReference type="PANTHER" id="PTHR43280">
    <property type="entry name" value="ARAC-FAMILY TRANSCRIPTIONAL REGULATOR"/>
    <property type="match status" value="1"/>
</dbReference>
<dbReference type="InterPro" id="IPR037923">
    <property type="entry name" value="HTH-like"/>
</dbReference>
<evidence type="ECO:0000256" key="1">
    <source>
        <dbReference type="ARBA" id="ARBA00023015"/>
    </source>
</evidence>
<dbReference type="SUPFAM" id="SSF51215">
    <property type="entry name" value="Regulatory protein AraC"/>
    <property type="match status" value="1"/>
</dbReference>
<dbReference type="InterPro" id="IPR018062">
    <property type="entry name" value="HTH_AraC-typ_CS"/>
</dbReference>
<protein>
    <submittedName>
        <fullName evidence="5">Helix-turn-helix domain-containing protein</fullName>
    </submittedName>
</protein>
<dbReference type="InterPro" id="IPR003313">
    <property type="entry name" value="AraC-bd"/>
</dbReference>
<dbReference type="Gene3D" id="1.10.10.60">
    <property type="entry name" value="Homeodomain-like"/>
    <property type="match status" value="2"/>
</dbReference>
<dbReference type="PROSITE" id="PS00041">
    <property type="entry name" value="HTH_ARAC_FAMILY_1"/>
    <property type="match status" value="1"/>
</dbReference>
<organism evidence="5 6">
    <name type="scientific">Paenibacillus lignilyticus</name>
    <dbReference type="NCBI Taxonomy" id="1172615"/>
    <lineage>
        <taxon>Bacteria</taxon>
        <taxon>Bacillati</taxon>
        <taxon>Bacillota</taxon>
        <taxon>Bacilli</taxon>
        <taxon>Bacillales</taxon>
        <taxon>Paenibacillaceae</taxon>
        <taxon>Paenibacillus</taxon>
    </lineage>
</organism>
<feature type="domain" description="HTH araC/xylS-type" evidence="4">
    <location>
        <begin position="186"/>
        <end position="284"/>
    </location>
</feature>
<dbReference type="Gene3D" id="2.60.120.10">
    <property type="entry name" value="Jelly Rolls"/>
    <property type="match status" value="1"/>
</dbReference>
<evidence type="ECO:0000256" key="2">
    <source>
        <dbReference type="ARBA" id="ARBA00023125"/>
    </source>
</evidence>
<evidence type="ECO:0000313" key="5">
    <source>
        <dbReference type="EMBL" id="MBP3965552.1"/>
    </source>
</evidence>
<keyword evidence="1" id="KW-0805">Transcription regulation</keyword>
<name>A0ABS5CI45_9BACL</name>
<dbReference type="PROSITE" id="PS01124">
    <property type="entry name" value="HTH_ARAC_FAMILY_2"/>
    <property type="match status" value="1"/>
</dbReference>
<gene>
    <name evidence="5" type="ORF">I8J30_22825</name>
</gene>
<evidence type="ECO:0000259" key="4">
    <source>
        <dbReference type="PROSITE" id="PS01124"/>
    </source>
</evidence>
<dbReference type="PANTHER" id="PTHR43280:SF2">
    <property type="entry name" value="HTH-TYPE TRANSCRIPTIONAL REGULATOR EXSA"/>
    <property type="match status" value="1"/>
</dbReference>
<reference evidence="5 6" key="1">
    <citation type="submission" date="2021-04" db="EMBL/GenBank/DDBJ databases">
        <title>Paenibacillus sp. DLE-14 whole genome sequence.</title>
        <authorList>
            <person name="Ham Y.J."/>
        </authorList>
    </citation>
    <scope>NUCLEOTIDE SEQUENCE [LARGE SCALE GENOMIC DNA]</scope>
    <source>
        <strain evidence="5 6">DLE-14</strain>
    </source>
</reference>
<dbReference type="InterPro" id="IPR018060">
    <property type="entry name" value="HTH_AraC"/>
</dbReference>
<dbReference type="Pfam" id="PF12833">
    <property type="entry name" value="HTH_18"/>
    <property type="match status" value="1"/>
</dbReference>
<dbReference type="Pfam" id="PF02311">
    <property type="entry name" value="AraC_binding"/>
    <property type="match status" value="1"/>
</dbReference>
<dbReference type="SMART" id="SM00342">
    <property type="entry name" value="HTH_ARAC"/>
    <property type="match status" value="1"/>
</dbReference>